<dbReference type="PANTHER" id="PTHR46379">
    <property type="entry name" value="ZINC FINGER MYND DOMAIN-CONTAINING"/>
    <property type="match status" value="1"/>
</dbReference>
<organism evidence="8">
    <name type="scientific">Aceria tosichella</name>
    <name type="common">wheat curl mite</name>
    <dbReference type="NCBI Taxonomy" id="561515"/>
    <lineage>
        <taxon>Eukaryota</taxon>
        <taxon>Metazoa</taxon>
        <taxon>Ecdysozoa</taxon>
        <taxon>Arthropoda</taxon>
        <taxon>Chelicerata</taxon>
        <taxon>Arachnida</taxon>
        <taxon>Acari</taxon>
        <taxon>Acariformes</taxon>
        <taxon>Trombidiformes</taxon>
        <taxon>Prostigmata</taxon>
        <taxon>Eupodina</taxon>
        <taxon>Eriophyoidea</taxon>
        <taxon>Eriophyidae</taxon>
        <taxon>Eriophyinae</taxon>
        <taxon>Aceriini</taxon>
        <taxon>Aceria</taxon>
    </lineage>
</organism>
<evidence type="ECO:0000256" key="6">
    <source>
        <dbReference type="SAM" id="MobiDB-lite"/>
    </source>
</evidence>
<reference evidence="8" key="1">
    <citation type="submission" date="2018-10" db="EMBL/GenBank/DDBJ databases">
        <title>Transcriptome assembly of Aceria tosichella (Wheat curl mite) Type 2.</title>
        <authorList>
            <person name="Scully E.D."/>
            <person name="Geib S.M."/>
            <person name="Palmer N.A."/>
            <person name="Gupta A.K."/>
            <person name="Sarath G."/>
            <person name="Tatineni S."/>
        </authorList>
    </citation>
    <scope>NUCLEOTIDE SEQUENCE</scope>
    <source>
        <strain evidence="8">LincolnNE</strain>
    </source>
</reference>
<protein>
    <submittedName>
        <fullName evidence="8">Protein kinase C-binding protein 1</fullName>
    </submittedName>
</protein>
<keyword evidence="1" id="KW-0479">Metal-binding</keyword>
<dbReference type="GO" id="GO:0016301">
    <property type="term" value="F:kinase activity"/>
    <property type="evidence" value="ECO:0007669"/>
    <property type="project" value="UniProtKB-KW"/>
</dbReference>
<dbReference type="InterPro" id="IPR002893">
    <property type="entry name" value="Znf_MYND"/>
</dbReference>
<dbReference type="PROSITE" id="PS50865">
    <property type="entry name" value="ZF_MYND_2"/>
    <property type="match status" value="1"/>
</dbReference>
<evidence type="ECO:0000256" key="5">
    <source>
        <dbReference type="SAM" id="Coils"/>
    </source>
</evidence>
<dbReference type="GO" id="GO:0009966">
    <property type="term" value="P:regulation of signal transduction"/>
    <property type="evidence" value="ECO:0007669"/>
    <property type="project" value="TreeGrafter"/>
</dbReference>
<sequence length="195" mass="23296">MNRSSSRKVKLTSKFEEFKLTANGKKRGRPRKSWPQNEQHPQTPMEIKPTIPQTPREELLRTREENHHITTPITPKQNVSRPMSSKREELLRLREENVNLKSKLDQITADFEELKRQSSYTGQTVPKVDYDDLKERYQRDITYAKRHEWCVLCLNLSRYYCCWNTTYCSQKCQVADWYSRHGKSCERRKSIKNVS</sequence>
<feature type="coiled-coil region" evidence="5">
    <location>
        <begin position="83"/>
        <end position="117"/>
    </location>
</feature>
<keyword evidence="3" id="KW-0862">Zinc</keyword>
<evidence type="ECO:0000313" key="8">
    <source>
        <dbReference type="EMBL" id="MDE51025.1"/>
    </source>
</evidence>
<proteinExistence type="predicted"/>
<evidence type="ECO:0000256" key="4">
    <source>
        <dbReference type="PROSITE-ProRule" id="PRU00134"/>
    </source>
</evidence>
<keyword evidence="8" id="KW-0418">Kinase</keyword>
<dbReference type="PANTHER" id="PTHR46379:SF1">
    <property type="entry name" value="ZINC FINGER MYND DOMAIN-CONTAINING PROTEIN 11"/>
    <property type="match status" value="1"/>
</dbReference>
<keyword evidence="5" id="KW-0175">Coiled coil</keyword>
<feature type="region of interest" description="Disordered" evidence="6">
    <location>
        <begin position="1"/>
        <end position="83"/>
    </location>
</feature>
<dbReference type="InterPro" id="IPR057053">
    <property type="entry name" value="MYND_ZMYND11_ZMYD8"/>
</dbReference>
<evidence type="ECO:0000259" key="7">
    <source>
        <dbReference type="PROSITE" id="PS50865"/>
    </source>
</evidence>
<keyword evidence="2 4" id="KW-0863">Zinc-finger</keyword>
<gene>
    <name evidence="8" type="primary">ZMYND8</name>
    <name evidence="8" type="ORF">g.16689</name>
</gene>
<dbReference type="EMBL" id="GGYP01006254">
    <property type="protein sequence ID" value="MDE51025.1"/>
    <property type="molecule type" value="Transcribed_RNA"/>
</dbReference>
<evidence type="ECO:0000256" key="1">
    <source>
        <dbReference type="ARBA" id="ARBA00022723"/>
    </source>
</evidence>
<accession>A0A6G1SKL8</accession>
<dbReference type="GO" id="GO:0005634">
    <property type="term" value="C:nucleus"/>
    <property type="evidence" value="ECO:0007669"/>
    <property type="project" value="TreeGrafter"/>
</dbReference>
<feature type="compositionally biased region" description="Polar residues" evidence="6">
    <location>
        <begin position="69"/>
        <end position="83"/>
    </location>
</feature>
<keyword evidence="8" id="KW-0808">Transferase</keyword>
<evidence type="ECO:0000256" key="3">
    <source>
        <dbReference type="ARBA" id="ARBA00022833"/>
    </source>
</evidence>
<dbReference type="GO" id="GO:0008270">
    <property type="term" value="F:zinc ion binding"/>
    <property type="evidence" value="ECO:0007669"/>
    <property type="project" value="UniProtKB-KW"/>
</dbReference>
<evidence type="ECO:0000256" key="2">
    <source>
        <dbReference type="ARBA" id="ARBA00022771"/>
    </source>
</evidence>
<dbReference type="GO" id="GO:0034243">
    <property type="term" value="P:regulation of transcription elongation by RNA polymerase II"/>
    <property type="evidence" value="ECO:0007669"/>
    <property type="project" value="InterPro"/>
</dbReference>
<dbReference type="SUPFAM" id="SSF144232">
    <property type="entry name" value="HIT/MYND zinc finger-like"/>
    <property type="match status" value="1"/>
</dbReference>
<feature type="compositionally biased region" description="Basic and acidic residues" evidence="6">
    <location>
        <begin position="55"/>
        <end position="68"/>
    </location>
</feature>
<dbReference type="GO" id="GO:0003714">
    <property type="term" value="F:transcription corepressor activity"/>
    <property type="evidence" value="ECO:0007669"/>
    <property type="project" value="InterPro"/>
</dbReference>
<dbReference type="Pfam" id="PF24324">
    <property type="entry name" value="MYND_ZMYND11_ZMYD8"/>
    <property type="match status" value="1"/>
</dbReference>
<dbReference type="AlphaFoldDB" id="A0A6G1SKL8"/>
<dbReference type="InterPro" id="IPR047269">
    <property type="entry name" value="ZMY11"/>
</dbReference>
<feature type="domain" description="MYND-type" evidence="7">
    <location>
        <begin position="150"/>
        <end position="185"/>
    </location>
</feature>
<feature type="compositionally biased region" description="Basic residues" evidence="6">
    <location>
        <begin position="1"/>
        <end position="11"/>
    </location>
</feature>
<name>A0A6G1SKL8_9ACAR</name>